<reference evidence="1" key="1">
    <citation type="submission" date="2022-04" db="EMBL/GenBank/DDBJ databases">
        <title>Chromosome-scale genome assembly of Holotrichia oblita Faldermann.</title>
        <authorList>
            <person name="Rongchong L."/>
        </authorList>
    </citation>
    <scope>NUCLEOTIDE SEQUENCE</scope>
    <source>
        <strain evidence="1">81SQS9</strain>
    </source>
</reference>
<dbReference type="Proteomes" id="UP001056778">
    <property type="component" value="Chromosome 9"/>
</dbReference>
<accession>A0ACB9SJK5</accession>
<evidence type="ECO:0000313" key="1">
    <source>
        <dbReference type="EMBL" id="KAI4454761.1"/>
    </source>
</evidence>
<sequence>MRPNFFRHTAVDVDVKPKETPPAAATPNVSYRQQAQQHHHPQYNNRTSTGSNGKDGGNDADPTPSVILENISSNVVPLLETLSISEGVPPPVAEASNSSASSSPRSVSLSPKFQHVGGVAGDRRCSSGGYRFFQSKSVVSEISSSNSSNCSSPGGKGTAHASPYSSPTNSPRTNRKRQPLRESRRVSIEKSGMYIQLNQYKLMDSIGQGSYGIVKLAYNEEDDTHYAMKILSKKKLLKKAGTFGRIPPKKEGKLNISPLQRVYREIAVLKKLDHPNVVKLVEVLDDPVEDHLYLVFELLEGGEVLQVPTDKPLSEEQAWTYFRDVILGIEYLHYQRIIHRDIKPANLLLSETGRVQIADLGVCNEFDGSDAFISSTAGTPAFTAPEALEHRDGFSGKAADIWSMGVTLFAFVYGRVPFHDHNILGLYSKIRHEKIEFPETPAISDELKDLIKKMLVKDPDERINLTEVKEHPWVSKNGRMPLPTEEENCHLVEVTEEDVAKVITSIPKLDTLILIKHMLKKHSFQNPFLHRRETHRQSTPEKPTQKLHIGISGRANSAPGWIQDRQLSIDSSLEAKDIIDEMVTNIRLLKETNHNINSELNVTKNALGEKEALLNTALLSHRQMKKKCLEDISSIETAFSLGIEKIHHDINLKINNLNKRLNNLSKNVNLVKTEHKYQENIYSQAIFQLEQFKRDNERNYKIIDSLKSDIEDLNCQKLQDDKKFIEYTEIIAKKDLEIEALKTQRDELRKDMQEATLIIAQKTKTHDEIAKDLVQANTMLVNFNKQYDMISKDVEYLQNLIKSKDEAFEKQAQNLKCLKDDYDRYRKEYSADNFNTLQRELRRSQERMEELEKHNREAAKSDLNSD</sequence>
<gene>
    <name evidence="1" type="ORF">MML48_9g00001926</name>
</gene>
<dbReference type="EMBL" id="CM043023">
    <property type="protein sequence ID" value="KAI4454761.1"/>
    <property type="molecule type" value="Genomic_DNA"/>
</dbReference>
<comment type="caution">
    <text evidence="1">The sequence shown here is derived from an EMBL/GenBank/DDBJ whole genome shotgun (WGS) entry which is preliminary data.</text>
</comment>
<organism evidence="1 2">
    <name type="scientific">Holotrichia oblita</name>
    <name type="common">Chafer beetle</name>
    <dbReference type="NCBI Taxonomy" id="644536"/>
    <lineage>
        <taxon>Eukaryota</taxon>
        <taxon>Metazoa</taxon>
        <taxon>Ecdysozoa</taxon>
        <taxon>Arthropoda</taxon>
        <taxon>Hexapoda</taxon>
        <taxon>Insecta</taxon>
        <taxon>Pterygota</taxon>
        <taxon>Neoptera</taxon>
        <taxon>Endopterygota</taxon>
        <taxon>Coleoptera</taxon>
        <taxon>Polyphaga</taxon>
        <taxon>Scarabaeiformia</taxon>
        <taxon>Scarabaeidae</taxon>
        <taxon>Melolonthinae</taxon>
        <taxon>Holotrichia</taxon>
    </lineage>
</organism>
<proteinExistence type="predicted"/>
<keyword evidence="1" id="KW-0808">Transferase</keyword>
<name>A0ACB9SJK5_HOLOL</name>
<keyword evidence="2" id="KW-1185">Reference proteome</keyword>
<keyword evidence="1" id="KW-0418">Kinase</keyword>
<protein>
    <submittedName>
        <fullName evidence="1">Calcium/calmodulin-dependent protein kinase kinase 2</fullName>
    </submittedName>
</protein>
<evidence type="ECO:0000313" key="2">
    <source>
        <dbReference type="Proteomes" id="UP001056778"/>
    </source>
</evidence>